<feature type="compositionally biased region" description="Basic and acidic residues" evidence="1">
    <location>
        <begin position="620"/>
        <end position="632"/>
    </location>
</feature>
<dbReference type="PANTHER" id="PTHR28080:SF1">
    <property type="entry name" value="PEROXISOMAL BIOGENESIS FACTOR 3"/>
    <property type="match status" value="1"/>
</dbReference>
<evidence type="ECO:0008006" key="5">
    <source>
        <dbReference type="Google" id="ProtNLM"/>
    </source>
</evidence>
<dbReference type="STRING" id="86259.A0A4Z1NXI9"/>
<dbReference type="OrthoDB" id="45930at2759"/>
<dbReference type="GO" id="GO:0030674">
    <property type="term" value="F:protein-macromolecule adaptor activity"/>
    <property type="evidence" value="ECO:0007669"/>
    <property type="project" value="TreeGrafter"/>
</dbReference>
<comment type="caution">
    <text evidence="3">The sequence shown here is derived from an EMBL/GenBank/DDBJ whole genome shotgun (WGS) entry which is preliminary data.</text>
</comment>
<dbReference type="PANTHER" id="PTHR28080">
    <property type="entry name" value="PEROXISOMAL BIOGENESIS FACTOR 3"/>
    <property type="match status" value="1"/>
</dbReference>
<dbReference type="EMBL" id="SNSC02000019">
    <property type="protein sequence ID" value="TID15909.1"/>
    <property type="molecule type" value="Genomic_DNA"/>
</dbReference>
<dbReference type="Pfam" id="PF04882">
    <property type="entry name" value="Peroxin-3"/>
    <property type="match status" value="1"/>
</dbReference>
<feature type="compositionally biased region" description="Basic and acidic residues" evidence="1">
    <location>
        <begin position="539"/>
        <end position="559"/>
    </location>
</feature>
<dbReference type="GO" id="GO:0005778">
    <property type="term" value="C:peroxisomal membrane"/>
    <property type="evidence" value="ECO:0007669"/>
    <property type="project" value="InterPro"/>
</dbReference>
<name>A0A4Z1NXI9_9PEZI</name>
<keyword evidence="2" id="KW-0472">Membrane</keyword>
<feature type="region of interest" description="Disordered" evidence="1">
    <location>
        <begin position="474"/>
        <end position="506"/>
    </location>
</feature>
<feature type="transmembrane region" description="Helical" evidence="2">
    <location>
        <begin position="16"/>
        <end position="35"/>
    </location>
</feature>
<reference evidence="3 4" key="1">
    <citation type="submission" date="2019-04" db="EMBL/GenBank/DDBJ databases">
        <title>High contiguity whole genome sequence and gene annotation resource for two Venturia nashicola isolates.</title>
        <authorList>
            <person name="Prokchorchik M."/>
            <person name="Won K."/>
            <person name="Lee Y."/>
            <person name="Choi E.D."/>
            <person name="Segonzac C."/>
            <person name="Sohn K.H."/>
        </authorList>
    </citation>
    <scope>NUCLEOTIDE SEQUENCE [LARGE SCALE GENOMIC DNA]</scope>
    <source>
        <strain evidence="3 4">PRI2</strain>
    </source>
</reference>
<protein>
    <recommendedName>
        <fullName evidence="5">Peroxin-3</fullName>
    </recommendedName>
</protein>
<proteinExistence type="predicted"/>
<feature type="region of interest" description="Disordered" evidence="1">
    <location>
        <begin position="522"/>
        <end position="578"/>
    </location>
</feature>
<dbReference type="AlphaFoldDB" id="A0A4Z1NXI9"/>
<gene>
    <name evidence="3" type="ORF">E6O75_ATG08967</name>
</gene>
<feature type="compositionally biased region" description="Low complexity" evidence="1">
    <location>
        <begin position="522"/>
        <end position="533"/>
    </location>
</feature>
<sequence>MIQSTRQWFHRNRTTFAIGGAVLGAGYLATSYVLGKLTETRQRMSDERIAKENLRRRFEQNQEDCTFTVLAILPTAVENIFEALPVEQVLEELQQQRAERLSRSVAPSELSTADLPSIAGSVTDGGDSESFVHTSQIAESSNGEQGSLKTPAVSRSKRTKAQLWNQVKIDSIARSFSLIYTLSLLTLLTRIQLNLLGRRNYLASVVSLASPPKQGSKINLENHDDDNLENAYGNDFETNRKYLSFSWWLLHRGCKDIINKVTVAVQEVFGPLNPREDITLTRLSELTVLVRKKVEGFTENDRKSHKWLPYLLPPGHQEDYVLQSAGMSGPTEINVANAALRRLLDETSDLIDSPAFTHVLTLLLDSAFSLLIDTKIATLAYKIPPPSASGARVVEIVGPGTDVKAKVASTLATFSRQAHSIGSGGNNEYLTAMENVRDLEAFAAVVYSSNFEFEAPEQAGLNASWEQLAVPCSESGTMGETSAAVTPAPSGPLNAKDAEEEVPGGEESLIDVEEVDMEKAWWKATASPSSSPSKAKKASPKEELPGERETRVESSKQELRVPAPKEYVNVQGPEEGAPVEVVEEVKVVALKEDVQPGAVSKEAEIEATNHETTAKFSQEQGKKETQSSKEEANIESPQGESKMESPKKEAKLEAPEEEPKVEAKEEAKADENTLKTPDVEVFPSPPSVHGPVFTEATGKTEVPETALSKQALLENASGEDRPIEETAGVMPVN</sequence>
<keyword evidence="2" id="KW-0812">Transmembrane</keyword>
<evidence type="ECO:0000256" key="1">
    <source>
        <dbReference type="SAM" id="MobiDB-lite"/>
    </source>
</evidence>
<organism evidence="3 4">
    <name type="scientific">Venturia nashicola</name>
    <dbReference type="NCBI Taxonomy" id="86259"/>
    <lineage>
        <taxon>Eukaryota</taxon>
        <taxon>Fungi</taxon>
        <taxon>Dikarya</taxon>
        <taxon>Ascomycota</taxon>
        <taxon>Pezizomycotina</taxon>
        <taxon>Dothideomycetes</taxon>
        <taxon>Pleosporomycetidae</taxon>
        <taxon>Venturiales</taxon>
        <taxon>Venturiaceae</taxon>
        <taxon>Venturia</taxon>
    </lineage>
</organism>
<evidence type="ECO:0000256" key="2">
    <source>
        <dbReference type="SAM" id="Phobius"/>
    </source>
</evidence>
<feature type="compositionally biased region" description="Basic and acidic residues" evidence="1">
    <location>
        <begin position="641"/>
        <end position="673"/>
    </location>
</feature>
<feature type="compositionally biased region" description="Polar residues" evidence="1">
    <location>
        <begin position="474"/>
        <end position="484"/>
    </location>
</feature>
<accession>A0A4Z1NXI9</accession>
<evidence type="ECO:0000313" key="4">
    <source>
        <dbReference type="Proteomes" id="UP000298493"/>
    </source>
</evidence>
<feature type="compositionally biased region" description="Basic and acidic residues" evidence="1">
    <location>
        <begin position="601"/>
        <end position="613"/>
    </location>
</feature>
<evidence type="ECO:0000313" key="3">
    <source>
        <dbReference type="EMBL" id="TID15909.1"/>
    </source>
</evidence>
<feature type="region of interest" description="Disordered" evidence="1">
    <location>
        <begin position="591"/>
        <end position="733"/>
    </location>
</feature>
<keyword evidence="4" id="KW-1185">Reference proteome</keyword>
<dbReference type="Proteomes" id="UP000298493">
    <property type="component" value="Unassembled WGS sequence"/>
</dbReference>
<keyword evidence="2" id="KW-1133">Transmembrane helix</keyword>
<dbReference type="GO" id="GO:0045046">
    <property type="term" value="P:protein import into peroxisome membrane"/>
    <property type="evidence" value="ECO:0007669"/>
    <property type="project" value="TreeGrafter"/>
</dbReference>
<dbReference type="InterPro" id="IPR006966">
    <property type="entry name" value="Peroxin-3"/>
</dbReference>